<sequence>MQVGRIGACARDGDGGGARGEIEDLAPLVRPQRQQRRAVQAARVVNLKGEHFSPQVKKGDQVRAGDLLAAFDIAGIEAAGYEATTPVVVSNTKKVGDVLPSLLLPGDVAAGDALFAVEPKRPEGDAAAAGSTVVGAE</sequence>
<evidence type="ECO:0000313" key="8">
    <source>
        <dbReference type="EMBL" id="WCZ38029.1"/>
    </source>
</evidence>
<dbReference type="Gene3D" id="2.70.70.10">
    <property type="entry name" value="Glucose Permease (Domain IIA)"/>
    <property type="match status" value="1"/>
</dbReference>
<dbReference type="EMBL" id="CP063194">
    <property type="protein sequence ID" value="WCZ38029.1"/>
    <property type="molecule type" value="Genomic_DNA"/>
</dbReference>
<keyword evidence="5" id="KW-0598">Phosphotransferase system</keyword>
<dbReference type="Pfam" id="PF00358">
    <property type="entry name" value="PTS_EIIA_1"/>
    <property type="match status" value="1"/>
</dbReference>
<name>A0ABY7UI34_9CORY</name>
<dbReference type="InterPro" id="IPR001127">
    <property type="entry name" value="PTS_EIIA_1_perm"/>
</dbReference>
<reference evidence="8 9" key="1">
    <citation type="submission" date="2020-10" db="EMBL/GenBank/DDBJ databases">
        <title>Complete genome sequence of Corynebacterium jeddahense DSM 45997, type strain of Corynebacterium jeddahense.</title>
        <authorList>
            <person name="Busche T."/>
            <person name="Kalinowski J."/>
            <person name="Ruckert C."/>
        </authorList>
    </citation>
    <scope>NUCLEOTIDE SEQUENCE [LARGE SCALE GENOMIC DNA]</scope>
    <source>
        <strain evidence="8 9">DSM 45997</strain>
    </source>
</reference>
<dbReference type="InterPro" id="IPR050890">
    <property type="entry name" value="PTS_EIIA_component"/>
</dbReference>
<keyword evidence="2" id="KW-0813">Transport</keyword>
<dbReference type="PANTHER" id="PTHR45008:SF1">
    <property type="entry name" value="PTS SYSTEM GLUCOSE-SPECIFIC EIIA COMPONENT"/>
    <property type="match status" value="1"/>
</dbReference>
<evidence type="ECO:0000256" key="2">
    <source>
        <dbReference type="ARBA" id="ARBA00022448"/>
    </source>
</evidence>
<evidence type="ECO:0000256" key="5">
    <source>
        <dbReference type="ARBA" id="ARBA00022683"/>
    </source>
</evidence>
<gene>
    <name evidence="8" type="primary">bglF1</name>
    <name evidence="8" type="ORF">CJEDD_02030</name>
</gene>
<evidence type="ECO:0000256" key="4">
    <source>
        <dbReference type="ARBA" id="ARBA00022679"/>
    </source>
</evidence>
<keyword evidence="4" id="KW-0808">Transferase</keyword>
<proteinExistence type="predicted"/>
<evidence type="ECO:0000259" key="7">
    <source>
        <dbReference type="Pfam" id="PF00358"/>
    </source>
</evidence>
<dbReference type="PANTHER" id="PTHR45008">
    <property type="entry name" value="PTS SYSTEM GLUCOSE-SPECIFIC EIIA COMPONENT"/>
    <property type="match status" value="1"/>
</dbReference>
<evidence type="ECO:0000313" key="9">
    <source>
        <dbReference type="Proteomes" id="UP001218071"/>
    </source>
</evidence>
<dbReference type="Proteomes" id="UP001218071">
    <property type="component" value="Chromosome"/>
</dbReference>
<protein>
    <submittedName>
        <fullName evidence="8">PTS system beta-glucoside-specific EIIBCA component</fullName>
    </submittedName>
</protein>
<comment type="subcellular location">
    <subcellularLocation>
        <location evidence="1">Cytoplasm</location>
    </subcellularLocation>
</comment>
<feature type="domain" description="PTS EIIA type-1" evidence="7">
    <location>
        <begin position="45"/>
        <end position="94"/>
    </location>
</feature>
<keyword evidence="3" id="KW-0762">Sugar transport</keyword>
<evidence type="ECO:0000256" key="3">
    <source>
        <dbReference type="ARBA" id="ARBA00022597"/>
    </source>
</evidence>
<dbReference type="SUPFAM" id="SSF51261">
    <property type="entry name" value="Duplicated hybrid motif"/>
    <property type="match status" value="1"/>
</dbReference>
<dbReference type="InterPro" id="IPR011055">
    <property type="entry name" value="Dup_hybrid_motif"/>
</dbReference>
<evidence type="ECO:0000256" key="1">
    <source>
        <dbReference type="ARBA" id="ARBA00004496"/>
    </source>
</evidence>
<accession>A0ABY7UI34</accession>
<organism evidence="8 9">
    <name type="scientific">Corynebacterium jeddahense</name>
    <dbReference type="NCBI Taxonomy" id="1414719"/>
    <lineage>
        <taxon>Bacteria</taxon>
        <taxon>Bacillati</taxon>
        <taxon>Actinomycetota</taxon>
        <taxon>Actinomycetes</taxon>
        <taxon>Mycobacteriales</taxon>
        <taxon>Corynebacteriaceae</taxon>
        <taxon>Corynebacterium</taxon>
    </lineage>
</organism>
<keyword evidence="9" id="KW-1185">Reference proteome</keyword>
<keyword evidence="6" id="KW-0418">Kinase</keyword>
<evidence type="ECO:0000256" key="6">
    <source>
        <dbReference type="ARBA" id="ARBA00022777"/>
    </source>
</evidence>